<accession>A0A1C3H473</accession>
<reference evidence="3" key="1">
    <citation type="submission" date="2016-04" db="EMBL/GenBank/DDBJ databases">
        <authorList>
            <person name="Tagini F."/>
        </authorList>
    </citation>
    <scope>NUCLEOTIDE SEQUENCE [LARGE SCALE GENOMIC DNA]</scope>
    <source>
        <strain evidence="3">CHUV0807</strain>
    </source>
</reference>
<evidence type="ECO:0008006" key="4">
    <source>
        <dbReference type="Google" id="ProtNLM"/>
    </source>
</evidence>
<name>A0A1C3H473_9GAMM</name>
<organism evidence="2 3">
    <name type="scientific">Cardiobacterium hominis</name>
    <dbReference type="NCBI Taxonomy" id="2718"/>
    <lineage>
        <taxon>Bacteria</taxon>
        <taxon>Pseudomonadati</taxon>
        <taxon>Pseudomonadota</taxon>
        <taxon>Gammaproteobacteria</taxon>
        <taxon>Cardiobacteriales</taxon>
        <taxon>Cardiobacteriaceae</taxon>
        <taxon>Cardiobacterium</taxon>
    </lineage>
</organism>
<gene>
    <name evidence="2" type="ORF">CHUV0807_1180</name>
</gene>
<dbReference type="EMBL" id="FKLO01000043">
    <property type="protein sequence ID" value="SAM63917.1"/>
    <property type="molecule type" value="Genomic_DNA"/>
</dbReference>
<dbReference type="RefSeq" id="WP_079540434.1">
    <property type="nucleotide sequence ID" value="NZ_FKLO01000043.1"/>
</dbReference>
<evidence type="ECO:0000313" key="2">
    <source>
        <dbReference type="EMBL" id="SAM63917.1"/>
    </source>
</evidence>
<feature type="signal peptide" evidence="1">
    <location>
        <begin position="1"/>
        <end position="19"/>
    </location>
</feature>
<dbReference type="AlphaFoldDB" id="A0A1C3H473"/>
<proteinExistence type="predicted"/>
<dbReference type="Proteomes" id="UP000190837">
    <property type="component" value="Unassembled WGS sequence"/>
</dbReference>
<evidence type="ECO:0000256" key="1">
    <source>
        <dbReference type="SAM" id="SignalP"/>
    </source>
</evidence>
<evidence type="ECO:0000313" key="3">
    <source>
        <dbReference type="Proteomes" id="UP000190837"/>
    </source>
</evidence>
<sequence length="197" mass="22090">MQPKILSIALLLLVGAVQAEEPKKLLSTDDVDCSRVKGYQAREQCYAEQKKPDPATEIKDATGKPLADRMAWQNKDQAPVNSILKGDLVCERFSRRPADKATITIKDASQEFEGRAVYVYLKVINEGNETELPDDYMNERLVNTFAVKMTDGKIHRLGEGQWIEKDTRVRGGNPYRIKMHAINPGNAIVTDVVCLTK</sequence>
<protein>
    <recommendedName>
        <fullName evidence="4">DUF4352 domain-containing protein</fullName>
    </recommendedName>
</protein>
<feature type="chain" id="PRO_5008674850" description="DUF4352 domain-containing protein" evidence="1">
    <location>
        <begin position="20"/>
        <end position="197"/>
    </location>
</feature>
<keyword evidence="1" id="KW-0732">Signal</keyword>